<comment type="caution">
    <text evidence="4">Lacks conserved residue(s) required for the propagation of feature annotation.</text>
</comment>
<evidence type="ECO:0000313" key="7">
    <source>
        <dbReference type="EMBL" id="UQN16135.1"/>
    </source>
</evidence>
<dbReference type="Gene3D" id="3.30.70.580">
    <property type="entry name" value="Pseudouridine synthase I, catalytic domain, N-terminal subdomain"/>
    <property type="match status" value="1"/>
</dbReference>
<dbReference type="EMBL" id="CP097160">
    <property type="protein sequence ID" value="UQN16135.1"/>
    <property type="molecule type" value="Genomic_DNA"/>
</dbReference>
<feature type="binding site" evidence="4">
    <location>
        <position position="129"/>
    </location>
    <ligand>
        <name>substrate</name>
    </ligand>
</feature>
<reference evidence="7" key="1">
    <citation type="submission" date="2022-05" db="EMBL/GenBank/DDBJ databases">
        <title>Complete genome sequence of toluene-degrading Gulosibacter sediminis strain ACHW.36C.</title>
        <authorList>
            <person name="Wai A.C."/>
            <person name="Lai G.K."/>
            <person name="Griffin S.D."/>
            <person name="Leung F.C."/>
        </authorList>
    </citation>
    <scope>NUCLEOTIDE SEQUENCE [LARGE SCALE GENOMIC DNA]</scope>
    <source>
        <strain evidence="7">ACHW.36C</strain>
    </source>
</reference>
<dbReference type="InterPro" id="IPR001406">
    <property type="entry name" value="PsdUridine_synth_TruA"/>
</dbReference>
<dbReference type="PIRSF" id="PIRSF001430">
    <property type="entry name" value="tRNA_psdUrid_synth"/>
    <property type="match status" value="1"/>
</dbReference>
<accession>A0ABY4N2I2</accession>
<comment type="catalytic activity">
    <reaction evidence="4 5">
        <text>uridine(38/39/40) in tRNA = pseudouridine(38/39/40) in tRNA</text>
        <dbReference type="Rhea" id="RHEA:22376"/>
        <dbReference type="Rhea" id="RHEA-COMP:10085"/>
        <dbReference type="Rhea" id="RHEA-COMP:10087"/>
        <dbReference type="ChEBI" id="CHEBI:65314"/>
        <dbReference type="ChEBI" id="CHEBI:65315"/>
        <dbReference type="EC" id="5.4.99.12"/>
    </reaction>
</comment>
<dbReference type="HAMAP" id="MF_00171">
    <property type="entry name" value="TruA"/>
    <property type="match status" value="1"/>
</dbReference>
<dbReference type="InterPro" id="IPR020097">
    <property type="entry name" value="PsdUridine_synth_TruA_a/b_dom"/>
</dbReference>
<dbReference type="NCBIfam" id="TIGR00071">
    <property type="entry name" value="hisT_truA"/>
    <property type="match status" value="1"/>
</dbReference>
<name>A0ABY4N2I2_9MICO</name>
<comment type="function">
    <text evidence="4">Formation of pseudouridine at positions 38, 39 and 40 in the anticodon stem and loop of transfer RNAs.</text>
</comment>
<comment type="subunit">
    <text evidence="4">Homodimer.</text>
</comment>
<organism evidence="7">
    <name type="scientific">Gulosibacter sediminis</name>
    <dbReference type="NCBI Taxonomy" id="1729695"/>
    <lineage>
        <taxon>Bacteria</taxon>
        <taxon>Bacillati</taxon>
        <taxon>Actinomycetota</taxon>
        <taxon>Actinomycetes</taxon>
        <taxon>Micrococcales</taxon>
        <taxon>Microbacteriaceae</taxon>
        <taxon>Gulosibacter</taxon>
    </lineage>
</organism>
<evidence type="ECO:0000256" key="4">
    <source>
        <dbReference type="HAMAP-Rule" id="MF_00171"/>
    </source>
</evidence>
<dbReference type="InterPro" id="IPR020103">
    <property type="entry name" value="PsdUridine_synth_cat_dom_sf"/>
</dbReference>
<evidence type="ECO:0000256" key="2">
    <source>
        <dbReference type="ARBA" id="ARBA00022694"/>
    </source>
</evidence>
<dbReference type="InterPro" id="IPR020094">
    <property type="entry name" value="TruA/RsuA/RluB/E/F_N"/>
</dbReference>
<dbReference type="CDD" id="cd02570">
    <property type="entry name" value="PseudoU_synth_EcTruA"/>
    <property type="match status" value="1"/>
</dbReference>
<protein>
    <recommendedName>
        <fullName evidence="4">tRNA pseudouridine synthase A</fullName>
        <ecNumber evidence="4">5.4.99.12</ecNumber>
    </recommendedName>
    <alternativeName>
        <fullName evidence="4">tRNA pseudouridine(38-40) synthase</fullName>
    </alternativeName>
    <alternativeName>
        <fullName evidence="4">tRNA pseudouridylate synthase I</fullName>
    </alternativeName>
    <alternativeName>
        <fullName evidence="4">tRNA-uridine isomerase I</fullName>
    </alternativeName>
</protein>
<proteinExistence type="inferred from homology"/>
<sequence>MNVRVRLDIAYDGTAFSGWAAQPELRTVQGTLEDALRILYRALPETGPLLTVAGRTDAGVHATGQVAHLDLDDEVWASTVRGRGDDDPAAALVRRCAGILGADSDVLITGAREVGTEFDARFSALWRSYEYRLADSTSVANPLERHRTTVVRRALDLDAMNASAEVLVGLHDFAGFCKPREGATTIRTLQEFRWEELERGVFRAHVRADAFCHSMVRSLVGMCAAVGQGRLPLARVPELLEVRSRSNAFTVLAAKGLTLTGVGYPDDADLASRQLATRAKRPDNVVELPRREASKL</sequence>
<keyword evidence="2 4" id="KW-0819">tRNA processing</keyword>
<dbReference type="PANTHER" id="PTHR11142">
    <property type="entry name" value="PSEUDOURIDYLATE SYNTHASE"/>
    <property type="match status" value="1"/>
</dbReference>
<evidence type="ECO:0000256" key="1">
    <source>
        <dbReference type="ARBA" id="ARBA00009375"/>
    </source>
</evidence>
<evidence type="ECO:0000259" key="6">
    <source>
        <dbReference type="Pfam" id="PF01416"/>
    </source>
</evidence>
<comment type="similarity">
    <text evidence="1 4 5">Belongs to the tRNA pseudouridine synthase TruA family.</text>
</comment>
<evidence type="ECO:0000256" key="5">
    <source>
        <dbReference type="RuleBase" id="RU003792"/>
    </source>
</evidence>
<gene>
    <name evidence="4 7" type="primary">truA</name>
    <name evidence="7" type="ORF">M3M28_09685</name>
</gene>
<dbReference type="PANTHER" id="PTHR11142:SF0">
    <property type="entry name" value="TRNA PSEUDOURIDINE SYNTHASE-LIKE 1"/>
    <property type="match status" value="1"/>
</dbReference>
<dbReference type="SUPFAM" id="SSF55120">
    <property type="entry name" value="Pseudouridine synthase"/>
    <property type="match status" value="1"/>
</dbReference>
<dbReference type="GO" id="GO:0160147">
    <property type="term" value="F:tRNA pseudouridine(38-40) synthase activity"/>
    <property type="evidence" value="ECO:0007669"/>
    <property type="project" value="UniProtKB-EC"/>
</dbReference>
<dbReference type="InterPro" id="IPR020095">
    <property type="entry name" value="PsdUridine_synth_TruA_C"/>
</dbReference>
<feature type="active site" description="Nucleophile" evidence="4">
    <location>
        <position position="57"/>
    </location>
</feature>
<feature type="domain" description="Pseudouridine synthase I TruA alpha/beta" evidence="6">
    <location>
        <begin position="164"/>
        <end position="265"/>
    </location>
</feature>
<evidence type="ECO:0000256" key="3">
    <source>
        <dbReference type="ARBA" id="ARBA00023235"/>
    </source>
</evidence>
<dbReference type="Pfam" id="PF01416">
    <property type="entry name" value="PseudoU_synth_1"/>
    <property type="match status" value="1"/>
</dbReference>
<dbReference type="EC" id="5.4.99.12" evidence="4"/>
<dbReference type="Gene3D" id="3.30.70.660">
    <property type="entry name" value="Pseudouridine synthase I, catalytic domain, C-terminal subdomain"/>
    <property type="match status" value="1"/>
</dbReference>
<keyword evidence="3 4" id="KW-0413">Isomerase</keyword>